<keyword evidence="3 10" id="KW-0732">Signal</keyword>
<dbReference type="InterPro" id="IPR058759">
    <property type="entry name" value="Pilin_mycobact"/>
</dbReference>
<feature type="chain" id="PRO_5042575403" description="Pilin" evidence="10">
    <location>
        <begin position="34"/>
        <end position="121"/>
    </location>
</feature>
<evidence type="ECO:0000256" key="8">
    <source>
        <dbReference type="ARBA" id="ARBA00093801"/>
    </source>
</evidence>
<evidence type="ECO:0000313" key="11">
    <source>
        <dbReference type="EMBL" id="BBN47484.1"/>
    </source>
</evidence>
<reference evidence="11 12" key="1">
    <citation type="submission" date="2019-09" db="EMBL/GenBank/DDBJ databases">
        <title>Complete genome sequence of Mycobacterium avium subsp. hominissuis strain JP-H-1.</title>
        <authorList>
            <person name="Kinoshita Y."/>
            <person name="Niwa H."/>
            <person name="Uchida-Fujii E."/>
            <person name="Nukada T."/>
        </authorList>
    </citation>
    <scope>NUCLEOTIDE SEQUENCE [LARGE SCALE GENOMIC DNA]</scope>
    <source>
        <strain evidence="11 12">JP-H-1</strain>
    </source>
</reference>
<feature type="region of interest" description="Disordered" evidence="9">
    <location>
        <begin position="58"/>
        <end position="121"/>
    </location>
</feature>
<evidence type="ECO:0000256" key="7">
    <source>
        <dbReference type="ARBA" id="ARBA00093787"/>
    </source>
</evidence>
<accession>A0AAI8SLM4</accession>
<evidence type="ECO:0000256" key="9">
    <source>
        <dbReference type="SAM" id="MobiDB-lite"/>
    </source>
</evidence>
<name>A0AAI8SLM4_MYCAV</name>
<keyword evidence="5" id="KW-0281">Fimbrium</keyword>
<evidence type="ECO:0000256" key="3">
    <source>
        <dbReference type="ARBA" id="ARBA00022729"/>
    </source>
</evidence>
<evidence type="ECO:0000313" key="12">
    <source>
        <dbReference type="Proteomes" id="UP000327362"/>
    </source>
</evidence>
<evidence type="ECO:0000256" key="10">
    <source>
        <dbReference type="SAM" id="SignalP"/>
    </source>
</evidence>
<evidence type="ECO:0000256" key="2">
    <source>
        <dbReference type="ARBA" id="ARBA00018586"/>
    </source>
</evidence>
<organism evidence="11 12">
    <name type="scientific">Mycobacterium avium subsp. hominissuis</name>
    <dbReference type="NCBI Taxonomy" id="439334"/>
    <lineage>
        <taxon>Bacteria</taxon>
        <taxon>Bacillati</taxon>
        <taxon>Actinomycetota</taxon>
        <taxon>Actinomycetes</taxon>
        <taxon>Mycobacteriales</taxon>
        <taxon>Mycobacteriaceae</taxon>
        <taxon>Mycobacterium</taxon>
        <taxon>Mycobacterium avium complex (MAC)</taxon>
    </lineage>
</organism>
<keyword evidence="4" id="KW-0130">Cell adhesion</keyword>
<comment type="subcellular location">
    <subcellularLocation>
        <location evidence="1">Fimbrium</location>
    </subcellularLocation>
</comment>
<evidence type="ECO:0000256" key="5">
    <source>
        <dbReference type="ARBA" id="ARBA00023263"/>
    </source>
</evidence>
<sequence length="121" mass="12908">MFFVKTLKRLAATALAIGGLGLAGLGIATQAQAHPGPFPQWCPGEFWDPGWGNNWDWNNCHDWRGGPPPPPPGPPGPPPRAGATLVRADRRRRTAGTPDAAHVHVTRTRPADPGGARSRRS</sequence>
<gene>
    <name evidence="11" type="ORF">JPH1_19590</name>
</gene>
<proteinExistence type="inferred from homology"/>
<evidence type="ECO:0000256" key="4">
    <source>
        <dbReference type="ARBA" id="ARBA00022889"/>
    </source>
</evidence>
<evidence type="ECO:0000256" key="6">
    <source>
        <dbReference type="ARBA" id="ARBA00093784"/>
    </source>
</evidence>
<evidence type="ECO:0000256" key="1">
    <source>
        <dbReference type="ARBA" id="ARBA00004561"/>
    </source>
</evidence>
<dbReference type="EMBL" id="AP020326">
    <property type="protein sequence ID" value="BBN47484.1"/>
    <property type="molecule type" value="Genomic_DNA"/>
</dbReference>
<protein>
    <recommendedName>
        <fullName evidence="2">Pilin</fullName>
    </recommendedName>
    <alternativeName>
        <fullName evidence="8">Pili structural subunit</fullName>
    </alternativeName>
</protein>
<dbReference type="AlphaFoldDB" id="A0AAI8SLM4"/>
<feature type="compositionally biased region" description="Pro residues" evidence="9">
    <location>
        <begin position="66"/>
        <end position="80"/>
    </location>
</feature>
<comment type="similarity">
    <text evidence="6">Belongs to the mycobacterial pilin family.</text>
</comment>
<dbReference type="Pfam" id="PF26380">
    <property type="entry name" value="Pilin_Mycobact"/>
    <property type="match status" value="1"/>
</dbReference>
<comment type="subunit">
    <text evidence="7">Forms a homomer composed of subunits assembled in a large structure.</text>
</comment>
<feature type="signal peptide" evidence="10">
    <location>
        <begin position="1"/>
        <end position="33"/>
    </location>
</feature>
<dbReference type="Proteomes" id="UP000327362">
    <property type="component" value="Chromosome"/>
</dbReference>